<dbReference type="InterPro" id="IPR018076">
    <property type="entry name" value="T2SS_GspF_dom"/>
</dbReference>
<evidence type="ECO:0000313" key="8">
    <source>
        <dbReference type="EMBL" id="CAB4581159.1"/>
    </source>
</evidence>
<evidence type="ECO:0000256" key="6">
    <source>
        <dbReference type="SAM" id="Phobius"/>
    </source>
</evidence>
<dbReference type="PANTHER" id="PTHR35007">
    <property type="entry name" value="INTEGRAL MEMBRANE PROTEIN-RELATED"/>
    <property type="match status" value="1"/>
</dbReference>
<keyword evidence="4 6" id="KW-1133">Transmembrane helix</keyword>
<sequence>MATAGLLGLVLGLGLWIVLGVVWPRVSTKRWDQRLAPYLLDVSQRARDIHSATQTDPIVVAGQLLGPSVTRTIRRIDRALGGRMAQEAVFATSGRGGSFEDFRARRTMGAIAGCAGGALTGLLFAVLGVSPGVQSVIGMALGGTVVPLWSHDHRLTRAARARGERIVEEFPTVIELLGLSLAAGDSLPRALARVSRRANGELGREWARVMALVDLGAPLTPTLRESAKRVSAPHVTAFVEHLAQALDRGAPLAEVVAAHARDAKEEYTRGLVDKAGKAEVAMLVPMVLLILPVTVIFAIYPGIQALEIGF</sequence>
<feature type="domain" description="Type II secretion system protein GspF" evidence="7">
    <location>
        <begin position="174"/>
        <end position="297"/>
    </location>
</feature>
<evidence type="ECO:0000256" key="5">
    <source>
        <dbReference type="ARBA" id="ARBA00023136"/>
    </source>
</evidence>
<evidence type="ECO:0000256" key="4">
    <source>
        <dbReference type="ARBA" id="ARBA00022989"/>
    </source>
</evidence>
<comment type="subcellular location">
    <subcellularLocation>
        <location evidence="1">Cell membrane</location>
        <topology evidence="1">Multi-pass membrane protein</topology>
    </subcellularLocation>
</comment>
<keyword evidence="3 6" id="KW-0812">Transmembrane</keyword>
<dbReference type="PANTHER" id="PTHR35007:SF2">
    <property type="entry name" value="PILUS ASSEMBLE PROTEIN"/>
    <property type="match status" value="1"/>
</dbReference>
<reference evidence="8" key="1">
    <citation type="submission" date="2020-05" db="EMBL/GenBank/DDBJ databases">
        <authorList>
            <person name="Chiriac C."/>
            <person name="Salcher M."/>
            <person name="Ghai R."/>
            <person name="Kavagutti S V."/>
        </authorList>
    </citation>
    <scope>NUCLEOTIDE SEQUENCE</scope>
</reference>
<dbReference type="GO" id="GO:0005886">
    <property type="term" value="C:plasma membrane"/>
    <property type="evidence" value="ECO:0007669"/>
    <property type="project" value="UniProtKB-SubCell"/>
</dbReference>
<evidence type="ECO:0000256" key="1">
    <source>
        <dbReference type="ARBA" id="ARBA00004651"/>
    </source>
</evidence>
<keyword evidence="2" id="KW-1003">Cell membrane</keyword>
<evidence type="ECO:0000259" key="7">
    <source>
        <dbReference type="Pfam" id="PF00482"/>
    </source>
</evidence>
<gene>
    <name evidence="8" type="ORF">UFOPK1684_01419</name>
</gene>
<accession>A0A6J6F0R4</accession>
<proteinExistence type="predicted"/>
<evidence type="ECO:0000256" key="2">
    <source>
        <dbReference type="ARBA" id="ARBA00022475"/>
    </source>
</evidence>
<evidence type="ECO:0000256" key="3">
    <source>
        <dbReference type="ARBA" id="ARBA00022692"/>
    </source>
</evidence>
<feature type="transmembrane region" description="Helical" evidence="6">
    <location>
        <begin position="108"/>
        <end position="127"/>
    </location>
</feature>
<name>A0A6J6F0R4_9ZZZZ</name>
<feature type="transmembrane region" description="Helical" evidence="6">
    <location>
        <begin position="6"/>
        <end position="24"/>
    </location>
</feature>
<dbReference type="EMBL" id="CAEZTM010000098">
    <property type="protein sequence ID" value="CAB4581159.1"/>
    <property type="molecule type" value="Genomic_DNA"/>
</dbReference>
<dbReference type="AlphaFoldDB" id="A0A6J6F0R4"/>
<keyword evidence="5 6" id="KW-0472">Membrane</keyword>
<feature type="transmembrane region" description="Helical" evidence="6">
    <location>
        <begin position="133"/>
        <end position="150"/>
    </location>
</feature>
<organism evidence="8">
    <name type="scientific">freshwater metagenome</name>
    <dbReference type="NCBI Taxonomy" id="449393"/>
    <lineage>
        <taxon>unclassified sequences</taxon>
        <taxon>metagenomes</taxon>
        <taxon>ecological metagenomes</taxon>
    </lineage>
</organism>
<dbReference type="Pfam" id="PF00482">
    <property type="entry name" value="T2SSF"/>
    <property type="match status" value="1"/>
</dbReference>
<protein>
    <submittedName>
        <fullName evidence="8">Unannotated protein</fullName>
    </submittedName>
</protein>
<feature type="transmembrane region" description="Helical" evidence="6">
    <location>
        <begin position="280"/>
        <end position="303"/>
    </location>
</feature>